<dbReference type="InterPro" id="IPR035906">
    <property type="entry name" value="MetI-like_sf"/>
</dbReference>
<keyword evidence="4 7" id="KW-0812">Transmembrane</keyword>
<dbReference type="InterPro" id="IPR000515">
    <property type="entry name" value="MetI-like"/>
</dbReference>
<comment type="subcellular location">
    <subcellularLocation>
        <location evidence="1 7">Cell membrane</location>
        <topology evidence="1 7">Multi-pass membrane protein</topology>
    </subcellularLocation>
</comment>
<evidence type="ECO:0000313" key="9">
    <source>
        <dbReference type="EMBL" id="BDZ77165.1"/>
    </source>
</evidence>
<dbReference type="CDD" id="cd06261">
    <property type="entry name" value="TM_PBP2"/>
    <property type="match status" value="1"/>
</dbReference>
<evidence type="ECO:0000256" key="7">
    <source>
        <dbReference type="RuleBase" id="RU363032"/>
    </source>
</evidence>
<proteinExistence type="inferred from homology"/>
<keyword evidence="5 7" id="KW-1133">Transmembrane helix</keyword>
<keyword evidence="10" id="KW-1185">Reference proteome</keyword>
<gene>
    <name evidence="9" type="ORF">Lac1_13480</name>
</gene>
<feature type="transmembrane region" description="Helical" evidence="7">
    <location>
        <begin position="203"/>
        <end position="225"/>
    </location>
</feature>
<dbReference type="PROSITE" id="PS50928">
    <property type="entry name" value="ABC_TM1"/>
    <property type="match status" value="1"/>
</dbReference>
<accession>A0ABN6YWR4</accession>
<feature type="transmembrane region" description="Helical" evidence="7">
    <location>
        <begin position="260"/>
        <end position="284"/>
    </location>
</feature>
<evidence type="ECO:0000256" key="5">
    <source>
        <dbReference type="ARBA" id="ARBA00022989"/>
    </source>
</evidence>
<evidence type="ECO:0000313" key="10">
    <source>
        <dbReference type="Proteomes" id="UP001305815"/>
    </source>
</evidence>
<dbReference type="Proteomes" id="UP001305815">
    <property type="component" value="Chromosome"/>
</dbReference>
<reference evidence="10" key="1">
    <citation type="journal article" date="2023" name="Int. J. Syst. Evol. Microbiol.">
        <title>Claveliimonas bilis gen. nov., sp. nov., deoxycholic acid-producing bacteria isolated from human faeces, and reclassification of Sellimonas monacensis Zenner et al. 2021 as Claveliimonas monacensis comb. nov.</title>
        <authorList>
            <person name="Hisatomi A."/>
            <person name="Kastawa N.W.E.P.G."/>
            <person name="Song I."/>
            <person name="Ohkuma M."/>
            <person name="Fukiya S."/>
            <person name="Sakamoto M."/>
        </authorList>
    </citation>
    <scope>NUCLEOTIDE SEQUENCE [LARGE SCALE GENOMIC DNA]</scope>
    <source>
        <strain evidence="10">12BBH14</strain>
    </source>
</reference>
<keyword evidence="3" id="KW-1003">Cell membrane</keyword>
<keyword evidence="6 7" id="KW-0472">Membrane</keyword>
<sequence length="294" mass="33028">MYWLSKKRYKIGLVLPTLIVYSVFIILPIGIAVWYSFTKYSGIGKATFVGLENYMRLFKDKVFWVSLKNTMIIFVLAFVLLLTISFLIALLLNNKLKGTDFAKALIFSPAIIAPIIVGIIWVYILDPNVGIINNILDALHLDFLKQKWIGGETLSPYSIAFIYFWQQLGYLVTIFIAGLKMIPEEVLEAVKIDGASTMQKIRYVIIPMMRSTISTVAVLIITGVFKIFEIVQQTTGGGPNHLSETLVTYSYSTTFTSGNYGYGMSLATVTFVLSLIITGIYSFLTREREGGNKR</sequence>
<evidence type="ECO:0000256" key="2">
    <source>
        <dbReference type="ARBA" id="ARBA00022448"/>
    </source>
</evidence>
<dbReference type="EMBL" id="AP027742">
    <property type="protein sequence ID" value="BDZ77165.1"/>
    <property type="molecule type" value="Genomic_DNA"/>
</dbReference>
<evidence type="ECO:0000256" key="3">
    <source>
        <dbReference type="ARBA" id="ARBA00022475"/>
    </source>
</evidence>
<evidence type="ECO:0000259" key="8">
    <source>
        <dbReference type="PROSITE" id="PS50928"/>
    </source>
</evidence>
<evidence type="ECO:0000256" key="1">
    <source>
        <dbReference type="ARBA" id="ARBA00004651"/>
    </source>
</evidence>
<dbReference type="PANTHER" id="PTHR30193">
    <property type="entry name" value="ABC TRANSPORTER PERMEASE PROTEIN"/>
    <property type="match status" value="1"/>
</dbReference>
<evidence type="ECO:0000256" key="6">
    <source>
        <dbReference type="ARBA" id="ARBA00023136"/>
    </source>
</evidence>
<dbReference type="RefSeq" id="WP_230106467.1">
    <property type="nucleotide sequence ID" value="NZ_AP024845.1"/>
</dbReference>
<comment type="similarity">
    <text evidence="7">Belongs to the binding-protein-dependent transport system permease family.</text>
</comment>
<name>A0ABN6YWR4_9FIRM</name>
<feature type="transmembrane region" description="Helical" evidence="7">
    <location>
        <begin position="71"/>
        <end position="92"/>
    </location>
</feature>
<protein>
    <submittedName>
        <fullName evidence="9">ABC transporter permease</fullName>
    </submittedName>
</protein>
<feature type="transmembrane region" description="Helical" evidence="7">
    <location>
        <begin position="162"/>
        <end position="182"/>
    </location>
</feature>
<feature type="transmembrane region" description="Helical" evidence="7">
    <location>
        <begin position="104"/>
        <end position="124"/>
    </location>
</feature>
<dbReference type="Gene3D" id="1.10.3720.10">
    <property type="entry name" value="MetI-like"/>
    <property type="match status" value="1"/>
</dbReference>
<keyword evidence="2 7" id="KW-0813">Transport</keyword>
<dbReference type="Pfam" id="PF00528">
    <property type="entry name" value="BPD_transp_1"/>
    <property type="match status" value="1"/>
</dbReference>
<dbReference type="SUPFAM" id="SSF160964">
    <property type="entry name" value="MalF N-terminal region-like"/>
    <property type="match status" value="1"/>
</dbReference>
<dbReference type="PANTHER" id="PTHR30193:SF37">
    <property type="entry name" value="INNER MEMBRANE ABC TRANSPORTER PERMEASE PROTEIN YCJO"/>
    <property type="match status" value="1"/>
</dbReference>
<organism evidence="9 10">
    <name type="scientific">Claveliimonas bilis</name>
    <dbReference type="NCBI Taxonomy" id="3028070"/>
    <lineage>
        <taxon>Bacteria</taxon>
        <taxon>Bacillati</taxon>
        <taxon>Bacillota</taxon>
        <taxon>Clostridia</taxon>
        <taxon>Lachnospirales</taxon>
        <taxon>Lachnospiraceae</taxon>
        <taxon>Claveliimonas</taxon>
    </lineage>
</organism>
<evidence type="ECO:0000256" key="4">
    <source>
        <dbReference type="ARBA" id="ARBA00022692"/>
    </source>
</evidence>
<feature type="transmembrane region" description="Helical" evidence="7">
    <location>
        <begin position="12"/>
        <end position="37"/>
    </location>
</feature>
<dbReference type="SUPFAM" id="SSF161098">
    <property type="entry name" value="MetI-like"/>
    <property type="match status" value="1"/>
</dbReference>
<feature type="domain" description="ABC transmembrane type-1" evidence="8">
    <location>
        <begin position="67"/>
        <end position="281"/>
    </location>
</feature>
<dbReference type="InterPro" id="IPR051393">
    <property type="entry name" value="ABC_transporter_permease"/>
</dbReference>